<dbReference type="GO" id="GO:0008800">
    <property type="term" value="F:beta-lactamase activity"/>
    <property type="evidence" value="ECO:0007669"/>
    <property type="project" value="UniProtKB-EC"/>
</dbReference>
<dbReference type="GO" id="GO:0000723">
    <property type="term" value="P:telomere maintenance"/>
    <property type="evidence" value="ECO:0007669"/>
    <property type="project" value="TreeGrafter"/>
</dbReference>
<dbReference type="AlphaFoldDB" id="A0A914ACA4"/>
<dbReference type="Proteomes" id="UP000887568">
    <property type="component" value="Unplaced"/>
</dbReference>
<evidence type="ECO:0000256" key="2">
    <source>
        <dbReference type="ARBA" id="ARBA00004123"/>
    </source>
</evidence>
<evidence type="ECO:0000313" key="19">
    <source>
        <dbReference type="EnsemblMetazoa" id="XP_038061101.1"/>
    </source>
</evidence>
<evidence type="ECO:0000256" key="7">
    <source>
        <dbReference type="ARBA" id="ARBA00022722"/>
    </source>
</evidence>
<dbReference type="GeneID" id="119731889"/>
<dbReference type="Pfam" id="PF07522">
    <property type="entry name" value="DRMBL"/>
    <property type="match status" value="1"/>
</dbReference>
<evidence type="ECO:0000259" key="18">
    <source>
        <dbReference type="Pfam" id="PF07522"/>
    </source>
</evidence>
<dbReference type="PANTHER" id="PTHR23240:SF26">
    <property type="entry name" value="5' EXONUCLEASE APOLLO"/>
    <property type="match status" value="1"/>
</dbReference>
<dbReference type="EnsemblMetazoa" id="XM_038205173.1">
    <property type="protein sequence ID" value="XP_038061101.1"/>
    <property type="gene ID" value="LOC119731889"/>
</dbReference>
<dbReference type="CTD" id="64858"/>
<dbReference type="InterPro" id="IPR011084">
    <property type="entry name" value="DRMBL"/>
</dbReference>
<feature type="region of interest" description="Disordered" evidence="17">
    <location>
        <begin position="414"/>
        <end position="433"/>
    </location>
</feature>
<dbReference type="GO" id="GO:0035312">
    <property type="term" value="F:5'-3' DNA exonuclease activity"/>
    <property type="evidence" value="ECO:0007669"/>
    <property type="project" value="TreeGrafter"/>
</dbReference>
<evidence type="ECO:0000256" key="3">
    <source>
        <dbReference type="ARBA" id="ARBA00004574"/>
    </source>
</evidence>
<evidence type="ECO:0000256" key="8">
    <source>
        <dbReference type="ARBA" id="ARBA00022763"/>
    </source>
</evidence>
<dbReference type="Gene3D" id="3.60.15.10">
    <property type="entry name" value="Ribonuclease Z/Hydroxyacylglutathione hydrolase-like"/>
    <property type="match status" value="1"/>
</dbReference>
<dbReference type="OMA" id="KKNMAKW"/>
<evidence type="ECO:0000256" key="6">
    <source>
        <dbReference type="ARBA" id="ARBA00022454"/>
    </source>
</evidence>
<feature type="compositionally biased region" description="Polar residues" evidence="17">
    <location>
        <begin position="417"/>
        <end position="433"/>
    </location>
</feature>
<dbReference type="CDD" id="cd16273">
    <property type="entry name" value="SNM1A-1C-like_MBL-fold"/>
    <property type="match status" value="1"/>
</dbReference>
<accession>A0A914ACA4</accession>
<evidence type="ECO:0000256" key="12">
    <source>
        <dbReference type="ARBA" id="ARBA00023204"/>
    </source>
</evidence>
<dbReference type="EC" id="3.5.2.6" evidence="5"/>
<keyword evidence="13" id="KW-0539">Nucleus</keyword>
<keyword evidence="10" id="KW-0269">Exonuclease</keyword>
<comment type="catalytic activity">
    <reaction evidence="1">
        <text>a beta-lactam + H2O = a substituted beta-amino acid</text>
        <dbReference type="Rhea" id="RHEA:20401"/>
        <dbReference type="ChEBI" id="CHEBI:15377"/>
        <dbReference type="ChEBI" id="CHEBI:35627"/>
        <dbReference type="ChEBI" id="CHEBI:140347"/>
        <dbReference type="EC" id="3.5.2.6"/>
    </reaction>
</comment>
<evidence type="ECO:0000256" key="10">
    <source>
        <dbReference type="ARBA" id="ARBA00022839"/>
    </source>
</evidence>
<proteinExistence type="inferred from homology"/>
<dbReference type="SUPFAM" id="SSF56281">
    <property type="entry name" value="Metallo-hydrolase/oxidoreductase"/>
    <property type="match status" value="1"/>
</dbReference>
<evidence type="ECO:0000256" key="16">
    <source>
        <dbReference type="ARBA" id="ARBA00042738"/>
    </source>
</evidence>
<evidence type="ECO:0000256" key="14">
    <source>
        <dbReference type="ARBA" id="ARBA00039555"/>
    </source>
</evidence>
<keyword evidence="11" id="KW-0779">Telomere</keyword>
<keyword evidence="9" id="KW-0378">Hydrolase</keyword>
<evidence type="ECO:0000256" key="17">
    <source>
        <dbReference type="SAM" id="MobiDB-lite"/>
    </source>
</evidence>
<evidence type="ECO:0000256" key="5">
    <source>
        <dbReference type="ARBA" id="ARBA00012865"/>
    </source>
</evidence>
<dbReference type="GO" id="GO:0036297">
    <property type="term" value="P:interstrand cross-link repair"/>
    <property type="evidence" value="ECO:0007669"/>
    <property type="project" value="TreeGrafter"/>
</dbReference>
<protein>
    <recommendedName>
        <fullName evidence="14">5' exonuclease Apollo</fullName>
        <ecNumber evidence="5">3.5.2.6</ecNumber>
    </recommendedName>
    <alternativeName>
        <fullName evidence="15">DNA cross-link repair 1B protein</fullName>
    </alternativeName>
    <alternativeName>
        <fullName evidence="16">SNM1 homolog B</fullName>
    </alternativeName>
</protein>
<comment type="similarity">
    <text evidence="4">Belongs to the DNA repair metallo-beta-lactamase (DRMBL) family.</text>
</comment>
<dbReference type="GO" id="GO:0005634">
    <property type="term" value="C:nucleus"/>
    <property type="evidence" value="ECO:0007669"/>
    <property type="project" value="UniProtKB-SubCell"/>
</dbReference>
<dbReference type="FunFam" id="3.40.50.12650:FF:000003">
    <property type="entry name" value="DNA cross-link repair 1B"/>
    <property type="match status" value="1"/>
</dbReference>
<reference evidence="19" key="1">
    <citation type="submission" date="2022-11" db="UniProtKB">
        <authorList>
            <consortium name="EnsemblMetazoa"/>
        </authorList>
    </citation>
    <scope>IDENTIFICATION</scope>
</reference>
<keyword evidence="8" id="KW-0227">DNA damage</keyword>
<evidence type="ECO:0000256" key="15">
    <source>
        <dbReference type="ARBA" id="ARBA00041693"/>
    </source>
</evidence>
<organism evidence="19 20">
    <name type="scientific">Patiria miniata</name>
    <name type="common">Bat star</name>
    <name type="synonym">Asterina miniata</name>
    <dbReference type="NCBI Taxonomy" id="46514"/>
    <lineage>
        <taxon>Eukaryota</taxon>
        <taxon>Metazoa</taxon>
        <taxon>Echinodermata</taxon>
        <taxon>Eleutherozoa</taxon>
        <taxon>Asterozoa</taxon>
        <taxon>Asteroidea</taxon>
        <taxon>Valvatacea</taxon>
        <taxon>Valvatida</taxon>
        <taxon>Asterinidae</taxon>
        <taxon>Patiria</taxon>
    </lineage>
</organism>
<keyword evidence="20" id="KW-1185">Reference proteome</keyword>
<dbReference type="PANTHER" id="PTHR23240">
    <property type="entry name" value="DNA CROSS-LINK REPAIR PROTEIN PSO2/SNM1-RELATED"/>
    <property type="match status" value="1"/>
</dbReference>
<feature type="domain" description="DNA repair metallo-beta-lactamase" evidence="18">
    <location>
        <begin position="216"/>
        <end position="305"/>
    </location>
</feature>
<comment type="subcellular location">
    <subcellularLocation>
        <location evidence="3">Chromosome</location>
        <location evidence="3">Telomere</location>
    </subcellularLocation>
    <subcellularLocation>
        <location evidence="2">Nucleus</location>
    </subcellularLocation>
</comment>
<dbReference type="OrthoDB" id="262529at2759"/>
<feature type="region of interest" description="Disordered" evidence="17">
    <location>
        <begin position="450"/>
        <end position="517"/>
    </location>
</feature>
<dbReference type="GO" id="GO:0000781">
    <property type="term" value="C:chromosome, telomeric region"/>
    <property type="evidence" value="ECO:0007669"/>
    <property type="project" value="UniProtKB-SubCell"/>
</dbReference>
<evidence type="ECO:0000256" key="9">
    <source>
        <dbReference type="ARBA" id="ARBA00022801"/>
    </source>
</evidence>
<dbReference type="InterPro" id="IPR036866">
    <property type="entry name" value="RibonucZ/Hydroxyglut_hydro"/>
</dbReference>
<keyword evidence="12" id="KW-0234">DNA repair</keyword>
<evidence type="ECO:0000256" key="1">
    <source>
        <dbReference type="ARBA" id="ARBA00001526"/>
    </source>
</evidence>
<keyword evidence="6" id="KW-0158">Chromosome</keyword>
<sequence>MNGCLIPDTPIRVDLWRRANNPSSNIYFLSHMHSDHTQGLSASWRWPIYCSSVSGKLLIDKFQIKESLVRPLELNQSHIIKLDHLGRESMTVTLFDASHCPGSVMFLFEGYFGRILYTGDFRYDSTTFPEWCLGPGRPLDKLYLDNTFNNPRCRFPSRAECKQKILEILARHPEHEVVLGVYTLGKEDLLLDIALALKTRVVVSPARMRMLQVLEVLDVFTTDKDGGCVRLVPQRAINKKNMAKWNEDAPTIAVIPTGLFSTLDGQPFVNQEDVFIIPYSDHSSYPELRQFVSRVHPRVIIPIVKDSCFMNNDRSVTDMHNFDDLLDRSPSAPFTIPSSVLQFMSADLSGSVHLGESHQNFKLLAEMRKNQRLVRANRTATGVVFRDEDDEGGTTAVQSLELSTTVDSQELPLAESEYSQPDEQQTLHPQLTRTVNCQIKETKASIREVTSELKPLQTEPLHQSSSENRWTEVPAGAAVRKRDFLSKKRKRKSDQSESSGDAECPSDGSVLIRSMSSKKPRVLPESCVTYPKSVITAPSSWESRRLSCAKPSSKKIQDYFKTLSVVTSENEPCSGPKQLEHKLNACRISLASLQAVTPLVDKPSERIVTSSSAYQPQEEVVKLVNGLISSTLQRINVVSPKNGFSSQHICVKPFKQISGSQKSNSLSKAFQNVFTNQK</sequence>
<evidence type="ECO:0000256" key="11">
    <source>
        <dbReference type="ARBA" id="ARBA00022895"/>
    </source>
</evidence>
<evidence type="ECO:0000313" key="20">
    <source>
        <dbReference type="Proteomes" id="UP000887568"/>
    </source>
</evidence>
<dbReference type="GO" id="GO:0003684">
    <property type="term" value="F:damaged DNA binding"/>
    <property type="evidence" value="ECO:0007669"/>
    <property type="project" value="TreeGrafter"/>
</dbReference>
<keyword evidence="7" id="KW-0540">Nuclease</keyword>
<dbReference type="Gene3D" id="3.40.50.12650">
    <property type="match status" value="1"/>
</dbReference>
<evidence type="ECO:0000256" key="4">
    <source>
        <dbReference type="ARBA" id="ARBA00010304"/>
    </source>
</evidence>
<dbReference type="GO" id="GO:0006303">
    <property type="term" value="P:double-strand break repair via nonhomologous end joining"/>
    <property type="evidence" value="ECO:0007669"/>
    <property type="project" value="TreeGrafter"/>
</dbReference>
<name>A0A914ACA4_PATMI</name>
<dbReference type="RefSeq" id="XP_038061101.1">
    <property type="nucleotide sequence ID" value="XM_038205173.1"/>
</dbReference>
<evidence type="ECO:0000256" key="13">
    <source>
        <dbReference type="ARBA" id="ARBA00023242"/>
    </source>
</evidence>